<dbReference type="AlphaFoldDB" id="A0A8J2EBL0"/>
<dbReference type="Proteomes" id="UP000786811">
    <property type="component" value="Unassembled WGS sequence"/>
</dbReference>
<feature type="domain" description="EGF-like" evidence="1">
    <location>
        <begin position="81"/>
        <end position="117"/>
    </location>
</feature>
<feature type="domain" description="EGF-like" evidence="1">
    <location>
        <begin position="129"/>
        <end position="157"/>
    </location>
</feature>
<feature type="domain" description="EGF-like" evidence="1">
    <location>
        <begin position="40"/>
        <end position="74"/>
    </location>
</feature>
<evidence type="ECO:0000313" key="2">
    <source>
        <dbReference type="EMBL" id="CAG5073773.1"/>
    </source>
</evidence>
<name>A0A8J2EBL0_COTCN</name>
<proteinExistence type="predicted"/>
<evidence type="ECO:0000259" key="1">
    <source>
        <dbReference type="SMART" id="SM00181"/>
    </source>
</evidence>
<dbReference type="SMART" id="SM00181">
    <property type="entry name" value="EGF"/>
    <property type="match status" value="6"/>
</dbReference>
<organism evidence="2 3">
    <name type="scientific">Cotesia congregata</name>
    <name type="common">Parasitoid wasp</name>
    <name type="synonym">Apanteles congregatus</name>
    <dbReference type="NCBI Taxonomy" id="51543"/>
    <lineage>
        <taxon>Eukaryota</taxon>
        <taxon>Metazoa</taxon>
        <taxon>Ecdysozoa</taxon>
        <taxon>Arthropoda</taxon>
        <taxon>Hexapoda</taxon>
        <taxon>Insecta</taxon>
        <taxon>Pterygota</taxon>
        <taxon>Neoptera</taxon>
        <taxon>Endopterygota</taxon>
        <taxon>Hymenoptera</taxon>
        <taxon>Apocrita</taxon>
        <taxon>Ichneumonoidea</taxon>
        <taxon>Braconidae</taxon>
        <taxon>Microgastrinae</taxon>
        <taxon>Cotesia</taxon>
    </lineage>
</organism>
<dbReference type="InterPro" id="IPR000742">
    <property type="entry name" value="EGF"/>
</dbReference>
<keyword evidence="3" id="KW-1185">Reference proteome</keyword>
<comment type="caution">
    <text evidence="2">The sequence shown here is derived from an EMBL/GenBank/DDBJ whole genome shotgun (WGS) entry which is preliminary data.</text>
</comment>
<sequence>MFDSDCKSQNHIICSEDNECVCKKNYIKIGLSCRPLIGSFCKKNEDCFPENSVCVDHKCKCKEYFVPKSYERCEPTYFHSKCNSRDELCQEAQFFSCTNDGKCFCPPNHIVSNDKCLPLLNEHCVENEECLIDFSSCVNNQCQCRPEYAAQDNNLCLPTRLNYKCKFDEDCSKIHNSKCSEFKGCICRKNYYQLTETICSPSIGGPCASNMDCTVENSFCIKNSCKFLYKSCHLDEDCVNIKFSKCSSNNECICEPNYLASTDKTSCLPLIGGECELDEDCVTENSNCYSRKCQCKKYFVPNVIDGKNECERRLPCSNHIDCALTQNFLCSDDKVCACRKNHHEFNNKTFCTPIINEECSTDKDCRFDNFHCFNFTCQCKPNYFAVSDTQCEIEQSVVHCSDNIDCGDPWHAECSINNYCVCKSNNRLINKATCYPLLGGPCWKDDQCSLPNSVCIDYRCKCQSGFKAVATNLCIPAQ</sequence>
<feature type="domain" description="EGF-like" evidence="1">
    <location>
        <begin position="358"/>
        <end position="392"/>
    </location>
</feature>
<protein>
    <recommendedName>
        <fullName evidence="1">EGF-like domain-containing protein</fullName>
    </recommendedName>
</protein>
<accession>A0A8J2EBL0</accession>
<dbReference type="OrthoDB" id="504708at2759"/>
<dbReference type="EMBL" id="CAJNRD030001114">
    <property type="protein sequence ID" value="CAG5073773.1"/>
    <property type="molecule type" value="Genomic_DNA"/>
</dbReference>
<feature type="domain" description="EGF-like" evidence="1">
    <location>
        <begin position="274"/>
        <end position="311"/>
    </location>
</feature>
<gene>
    <name evidence="2" type="ORF">HICCMSTLAB_LOCUS597</name>
</gene>
<dbReference type="PANTHER" id="PTHR39069:SF8">
    <property type="entry name" value="FI17111P1"/>
    <property type="match status" value="1"/>
</dbReference>
<feature type="domain" description="EGF-like" evidence="1">
    <location>
        <begin position="433"/>
        <end position="475"/>
    </location>
</feature>
<reference evidence="2" key="1">
    <citation type="submission" date="2021-04" db="EMBL/GenBank/DDBJ databases">
        <authorList>
            <person name="Chebbi M.A.C M."/>
        </authorList>
    </citation>
    <scope>NUCLEOTIDE SEQUENCE</scope>
</reference>
<evidence type="ECO:0000313" key="3">
    <source>
        <dbReference type="Proteomes" id="UP000786811"/>
    </source>
</evidence>
<dbReference type="PANTHER" id="PTHR39069">
    <property type="entry name" value="ECDYSONE-INDUCIBLE GENE E1, ISOFORM A"/>
    <property type="match status" value="1"/>
</dbReference>